<proteinExistence type="predicted"/>
<protein>
    <submittedName>
        <fullName evidence="2">Uncharacterized protein</fullName>
    </submittedName>
</protein>
<feature type="region of interest" description="Disordered" evidence="1">
    <location>
        <begin position="301"/>
        <end position="322"/>
    </location>
</feature>
<gene>
    <name evidence="2" type="primary">Contig10595.g11314</name>
    <name evidence="2" type="ORF">STYLEM_18102</name>
</gene>
<dbReference type="AlphaFoldDB" id="A0A078B3F3"/>
<sequence length="467" mass="55201">MKEKIQKFNEQLRSEREYKKYLQRQISANIKYSDVSKQIIKTTKKKQSRNLSQKSLLSGFKDHVSSSSSSQSDKETGPNIPYHYQYNKDDSDYLKQKKYQVRLRDLYELLGNNQACILPDPQLQCKDGIPLFNIFMEDFKERKQYNNFRMNFKLRDTKKDTCQLIGDIIRPQINKIKAKNPNFQQSESINQHKSKITQFKMKLKEELQNDIQQIKAIDFSKDKYLQNFLDQKQIEEVDNGNLILQHNIKLRKESGNGGGVTNQLQTFHLTEKQIQRQSSNRKNQLSHDSSDQAKIKIQANDDRNLGPSDRQHSPVNNVNQKLIKNNKNNSIQYDVEKLFQTVSDFSTFGQNKSASQERQADVREKWMANKVKLEKKILSMNKNQETIKYILDMIKDRSKPEPDFKYQLIKEKYEKQKLVPLKQQISMKSSFKPQNTLKIDIAYKDLDKKAFYSDIKPKVRRTFTKYY</sequence>
<feature type="region of interest" description="Disordered" evidence="1">
    <location>
        <begin position="60"/>
        <end position="82"/>
    </location>
</feature>
<keyword evidence="3" id="KW-1185">Reference proteome</keyword>
<feature type="compositionally biased region" description="Basic and acidic residues" evidence="1">
    <location>
        <begin position="301"/>
        <end position="312"/>
    </location>
</feature>
<name>A0A078B3F3_STYLE</name>
<dbReference type="Proteomes" id="UP000039865">
    <property type="component" value="Unassembled WGS sequence"/>
</dbReference>
<dbReference type="EMBL" id="CCKQ01017100">
    <property type="protein sequence ID" value="CDW88974.1"/>
    <property type="molecule type" value="Genomic_DNA"/>
</dbReference>
<feature type="compositionally biased region" description="Polar residues" evidence="1">
    <location>
        <begin position="313"/>
        <end position="322"/>
    </location>
</feature>
<organism evidence="2 3">
    <name type="scientific">Stylonychia lemnae</name>
    <name type="common">Ciliate</name>
    <dbReference type="NCBI Taxonomy" id="5949"/>
    <lineage>
        <taxon>Eukaryota</taxon>
        <taxon>Sar</taxon>
        <taxon>Alveolata</taxon>
        <taxon>Ciliophora</taxon>
        <taxon>Intramacronucleata</taxon>
        <taxon>Spirotrichea</taxon>
        <taxon>Stichotrichia</taxon>
        <taxon>Sporadotrichida</taxon>
        <taxon>Oxytrichidae</taxon>
        <taxon>Stylonychinae</taxon>
        <taxon>Stylonychia</taxon>
    </lineage>
</organism>
<evidence type="ECO:0000256" key="1">
    <source>
        <dbReference type="SAM" id="MobiDB-lite"/>
    </source>
</evidence>
<evidence type="ECO:0000313" key="3">
    <source>
        <dbReference type="Proteomes" id="UP000039865"/>
    </source>
</evidence>
<evidence type="ECO:0000313" key="2">
    <source>
        <dbReference type="EMBL" id="CDW88974.1"/>
    </source>
</evidence>
<accession>A0A078B3F3</accession>
<dbReference type="InParanoid" id="A0A078B3F3"/>
<reference evidence="2 3" key="1">
    <citation type="submission" date="2014-06" db="EMBL/GenBank/DDBJ databases">
        <authorList>
            <person name="Swart Estienne"/>
        </authorList>
    </citation>
    <scope>NUCLEOTIDE SEQUENCE [LARGE SCALE GENOMIC DNA]</scope>
    <source>
        <strain evidence="2 3">130c</strain>
    </source>
</reference>